<accession>A0A8J3IL39</accession>
<feature type="domain" description="Beta-lactamase-related" evidence="1">
    <location>
        <begin position="27"/>
        <end position="403"/>
    </location>
</feature>
<comment type="caution">
    <text evidence="2">The sequence shown here is derived from an EMBL/GenBank/DDBJ whole genome shotgun (WGS) entry which is preliminary data.</text>
</comment>
<dbReference type="Proteomes" id="UP000597444">
    <property type="component" value="Unassembled WGS sequence"/>
</dbReference>
<organism evidence="2 3">
    <name type="scientific">Reticulibacter mediterranei</name>
    <dbReference type="NCBI Taxonomy" id="2778369"/>
    <lineage>
        <taxon>Bacteria</taxon>
        <taxon>Bacillati</taxon>
        <taxon>Chloroflexota</taxon>
        <taxon>Ktedonobacteria</taxon>
        <taxon>Ktedonobacterales</taxon>
        <taxon>Reticulibacteraceae</taxon>
        <taxon>Reticulibacter</taxon>
    </lineage>
</organism>
<dbReference type="SUPFAM" id="SSF56601">
    <property type="entry name" value="beta-lactamase/transpeptidase-like"/>
    <property type="match status" value="1"/>
</dbReference>
<keyword evidence="3" id="KW-1185">Reference proteome</keyword>
<evidence type="ECO:0000313" key="2">
    <source>
        <dbReference type="EMBL" id="GHO95823.1"/>
    </source>
</evidence>
<evidence type="ECO:0000259" key="1">
    <source>
        <dbReference type="Pfam" id="PF00144"/>
    </source>
</evidence>
<protein>
    <recommendedName>
        <fullName evidence="1">Beta-lactamase-related domain-containing protein</fullName>
    </recommendedName>
</protein>
<dbReference type="PANTHER" id="PTHR43283">
    <property type="entry name" value="BETA-LACTAMASE-RELATED"/>
    <property type="match status" value="1"/>
</dbReference>
<evidence type="ECO:0000313" key="3">
    <source>
        <dbReference type="Proteomes" id="UP000597444"/>
    </source>
</evidence>
<dbReference type="AlphaFoldDB" id="A0A8J3IL39"/>
<dbReference type="Gene3D" id="3.40.710.10">
    <property type="entry name" value="DD-peptidase/beta-lactamase superfamily"/>
    <property type="match status" value="1"/>
</dbReference>
<gene>
    <name evidence="2" type="ORF">KSF_058710</name>
</gene>
<sequence>MKAGIFMQKTNTQESSGLSPERLYHLDKALHGYIERGEIAGIVALIHRYDKEAYIATIGWQDKEAQLPIKRDTIFRLASMTKPITTVAALMLVEEGKLRLYDSVDAWLPELAHRMVMRDANGSPDDVSPASRSITLHDLLTYRLGIGWGKSSLHSRISALITVPLAPEAEPVDPDTWMARLGELPLLYEPGAHWLYQIASDILGVLIARVADKPLEMFLRERIFEPLGMVDTSFAVPPEKRSRLATLYTRTPEGGLTVHDHPQTTLWAEPPLFPSGGGGLLSTVDDYQRFGRMLLNKGELQGVRLLSRKAVEAMTTDYLTPEQHTHADFDFDRYDMDRSAGMWDNRGFGYGVAVRTRRLGLGPSVGSFSWPGAYGTTWVADPQEGLMATLLYQTVSTTLYMPVEDDFLSLIYQAVSD</sequence>
<reference evidence="2" key="1">
    <citation type="submission" date="2020-10" db="EMBL/GenBank/DDBJ databases">
        <title>Taxonomic study of unclassified bacteria belonging to the class Ktedonobacteria.</title>
        <authorList>
            <person name="Yabe S."/>
            <person name="Wang C.M."/>
            <person name="Zheng Y."/>
            <person name="Sakai Y."/>
            <person name="Cavaletti L."/>
            <person name="Monciardini P."/>
            <person name="Donadio S."/>
        </authorList>
    </citation>
    <scope>NUCLEOTIDE SEQUENCE</scope>
    <source>
        <strain evidence="2">ID150040</strain>
    </source>
</reference>
<dbReference type="InterPro" id="IPR012338">
    <property type="entry name" value="Beta-lactam/transpept-like"/>
</dbReference>
<proteinExistence type="predicted"/>
<dbReference type="EMBL" id="BNJK01000001">
    <property type="protein sequence ID" value="GHO95823.1"/>
    <property type="molecule type" value="Genomic_DNA"/>
</dbReference>
<dbReference type="Pfam" id="PF00144">
    <property type="entry name" value="Beta-lactamase"/>
    <property type="match status" value="1"/>
</dbReference>
<dbReference type="RefSeq" id="WP_220206482.1">
    <property type="nucleotide sequence ID" value="NZ_BNJK01000001.1"/>
</dbReference>
<name>A0A8J3IL39_9CHLR</name>
<dbReference type="PANTHER" id="PTHR43283:SF3">
    <property type="entry name" value="BETA-LACTAMASE FAMILY PROTEIN (AFU_ORTHOLOGUE AFUA_5G07500)"/>
    <property type="match status" value="1"/>
</dbReference>
<dbReference type="InterPro" id="IPR050789">
    <property type="entry name" value="Diverse_Enzym_Activities"/>
</dbReference>
<dbReference type="InterPro" id="IPR001466">
    <property type="entry name" value="Beta-lactam-related"/>
</dbReference>